<feature type="compositionally biased region" description="Pro residues" evidence="1">
    <location>
        <begin position="405"/>
        <end position="417"/>
    </location>
</feature>
<feature type="compositionally biased region" description="Basic and acidic residues" evidence="1">
    <location>
        <begin position="483"/>
        <end position="501"/>
    </location>
</feature>
<feature type="compositionally biased region" description="Basic and acidic residues" evidence="1">
    <location>
        <begin position="542"/>
        <end position="557"/>
    </location>
</feature>
<feature type="region of interest" description="Disordered" evidence="1">
    <location>
        <begin position="325"/>
        <end position="564"/>
    </location>
</feature>
<accession>A0A4S2MY93</accession>
<feature type="compositionally biased region" description="Polar residues" evidence="1">
    <location>
        <begin position="272"/>
        <end position="281"/>
    </location>
</feature>
<evidence type="ECO:0000313" key="2">
    <source>
        <dbReference type="EMBL" id="TGZ81651.1"/>
    </source>
</evidence>
<organism evidence="2 3">
    <name type="scientific">Ascodesmis nigricans</name>
    <dbReference type="NCBI Taxonomy" id="341454"/>
    <lineage>
        <taxon>Eukaryota</taxon>
        <taxon>Fungi</taxon>
        <taxon>Dikarya</taxon>
        <taxon>Ascomycota</taxon>
        <taxon>Pezizomycotina</taxon>
        <taxon>Pezizomycetes</taxon>
        <taxon>Pezizales</taxon>
        <taxon>Ascodesmidaceae</taxon>
        <taxon>Ascodesmis</taxon>
    </lineage>
</organism>
<sequence length="564" mass="62246">MPPSPAIAIVGPQYPDGKRIELGDPPRVSTSYPILQEWTEAMLFLEPEIKGSASLVKKGYVDVGKKVRTEELGKVGKLAAAVVYNPDGSFFFLSFSSDPPQTLHISGLPAITPATSKLGEKEYLYALPIDTSLRFAGLEDYRLAFYYKSYRSPAVFKSAQLPMETSMHLREENRISEAMIVKGTPMEPLDEEVEDGRGQVLSLEIGEQGIHGVLETPRKEEQYLDPESPTRARNPSWHMEPLPKSLSESLPETLPQPLPEPLPEPASPLAVQVTSISGSTPSERRRKQLLPLETQEASHQHREARRRWREEIPDTYESDAEDIIFHHDPEPPKTPQPPQTLQTPQTPASAQREAHEEPEMVNLDPITATPGTEIPPKPAAPTIPPISSSSTPELTDPGFHLQSPLSPPSPPPETPPKSPDRSGNVLIEIAPLHHHHHHHGGLMDDVDATGECDIPDSLPPAFHYREHMKLHTPAKTYGKRSRRREEEAGKLYVDSPKKEEGGGSGKRKRGQQSRSTTTPESAVKKRRGVKTLGMFSDARGGAGDKGKQEGSGSERRLRSGKKRA</sequence>
<proteinExistence type="predicted"/>
<feature type="region of interest" description="Disordered" evidence="1">
    <location>
        <begin position="211"/>
        <end position="311"/>
    </location>
</feature>
<keyword evidence="3" id="KW-1185">Reference proteome</keyword>
<gene>
    <name evidence="2" type="ORF">EX30DRAFT_340535</name>
</gene>
<reference evidence="2 3" key="1">
    <citation type="submission" date="2019-04" db="EMBL/GenBank/DDBJ databases">
        <title>Comparative genomics and transcriptomics to analyze fruiting body development in filamentous ascomycetes.</title>
        <authorList>
            <consortium name="DOE Joint Genome Institute"/>
            <person name="Lutkenhaus R."/>
            <person name="Traeger S."/>
            <person name="Breuer J."/>
            <person name="Kuo A."/>
            <person name="Lipzen A."/>
            <person name="Pangilinan J."/>
            <person name="Dilworth D."/>
            <person name="Sandor L."/>
            <person name="Poggeler S."/>
            <person name="Barry K."/>
            <person name="Grigoriev I.V."/>
            <person name="Nowrousian M."/>
        </authorList>
    </citation>
    <scope>NUCLEOTIDE SEQUENCE [LARGE SCALE GENOMIC DNA]</scope>
    <source>
        <strain evidence="2 3">CBS 389.68</strain>
    </source>
</reference>
<name>A0A4S2MY93_9PEZI</name>
<dbReference type="AlphaFoldDB" id="A0A4S2MY93"/>
<dbReference type="EMBL" id="ML220118">
    <property type="protein sequence ID" value="TGZ81651.1"/>
    <property type="molecule type" value="Genomic_DNA"/>
</dbReference>
<feature type="compositionally biased region" description="Pro residues" evidence="1">
    <location>
        <begin position="254"/>
        <end position="266"/>
    </location>
</feature>
<dbReference type="InParanoid" id="A0A4S2MY93"/>
<feature type="compositionally biased region" description="Pro residues" evidence="1">
    <location>
        <begin position="373"/>
        <end position="384"/>
    </location>
</feature>
<evidence type="ECO:0000256" key="1">
    <source>
        <dbReference type="SAM" id="MobiDB-lite"/>
    </source>
</evidence>
<feature type="compositionally biased region" description="Acidic residues" evidence="1">
    <location>
        <begin position="444"/>
        <end position="454"/>
    </location>
</feature>
<feature type="compositionally biased region" description="Basic residues" evidence="1">
    <location>
        <begin position="470"/>
        <end position="482"/>
    </location>
</feature>
<feature type="compositionally biased region" description="Low complexity" evidence="1">
    <location>
        <begin position="240"/>
        <end position="253"/>
    </location>
</feature>
<dbReference type="Proteomes" id="UP000298138">
    <property type="component" value="Unassembled WGS sequence"/>
</dbReference>
<protein>
    <submittedName>
        <fullName evidence="2">Uncharacterized protein</fullName>
    </submittedName>
</protein>
<evidence type="ECO:0000313" key="3">
    <source>
        <dbReference type="Proteomes" id="UP000298138"/>
    </source>
</evidence>